<keyword evidence="1" id="KW-0472">Membrane</keyword>
<dbReference type="Proteomes" id="UP001595778">
    <property type="component" value="Unassembled WGS sequence"/>
</dbReference>
<dbReference type="RefSeq" id="WP_376977041.1">
    <property type="nucleotide sequence ID" value="NZ_JBHSDQ010000003.1"/>
</dbReference>
<accession>A0ABV8WJK0</accession>
<proteinExistence type="predicted"/>
<protein>
    <submittedName>
        <fullName evidence="2">Uncharacterized protein</fullName>
    </submittedName>
</protein>
<keyword evidence="3" id="KW-1185">Reference proteome</keyword>
<gene>
    <name evidence="2" type="ORF">ACFO0G_08585</name>
</gene>
<sequence length="179" mass="19000">MRKWGEMHPALRAVLVGVVAFAAILAAGLILGGDPDDAVANAVFYALLIGGGAFFLTRFPTDTAKLDEPGRFVIFLRFPGSSPGSLSSTWQAGIASPGPGRIDFQPTIHDELIPIGRSKALTGVRATESPPRKANRHDGKQEVPLDFHVISLDSDRGVIEIAATPATLQNLQRFVSTAS</sequence>
<organism evidence="2 3">
    <name type="scientific">Arthrobacter sedimenti</name>
    <dbReference type="NCBI Taxonomy" id="2694931"/>
    <lineage>
        <taxon>Bacteria</taxon>
        <taxon>Bacillati</taxon>
        <taxon>Actinomycetota</taxon>
        <taxon>Actinomycetes</taxon>
        <taxon>Micrococcales</taxon>
        <taxon>Micrococcaceae</taxon>
        <taxon>Arthrobacter</taxon>
    </lineage>
</organism>
<evidence type="ECO:0000256" key="1">
    <source>
        <dbReference type="SAM" id="Phobius"/>
    </source>
</evidence>
<name>A0ABV8WJK0_9MICC</name>
<evidence type="ECO:0000313" key="3">
    <source>
        <dbReference type="Proteomes" id="UP001595778"/>
    </source>
</evidence>
<comment type="caution">
    <text evidence="2">The sequence shown here is derived from an EMBL/GenBank/DDBJ whole genome shotgun (WGS) entry which is preliminary data.</text>
</comment>
<reference evidence="3" key="1">
    <citation type="journal article" date="2019" name="Int. J. Syst. Evol. Microbiol.">
        <title>The Global Catalogue of Microorganisms (GCM) 10K type strain sequencing project: providing services to taxonomists for standard genome sequencing and annotation.</title>
        <authorList>
            <consortium name="The Broad Institute Genomics Platform"/>
            <consortium name="The Broad Institute Genome Sequencing Center for Infectious Disease"/>
            <person name="Wu L."/>
            <person name="Ma J."/>
        </authorList>
    </citation>
    <scope>NUCLEOTIDE SEQUENCE [LARGE SCALE GENOMIC DNA]</scope>
    <source>
        <strain evidence="3">PJ61</strain>
    </source>
</reference>
<keyword evidence="1" id="KW-0812">Transmembrane</keyword>
<feature type="transmembrane region" description="Helical" evidence="1">
    <location>
        <begin position="38"/>
        <end position="56"/>
    </location>
</feature>
<dbReference type="EMBL" id="JBHSDQ010000003">
    <property type="protein sequence ID" value="MFC4396140.1"/>
    <property type="molecule type" value="Genomic_DNA"/>
</dbReference>
<feature type="transmembrane region" description="Helical" evidence="1">
    <location>
        <begin position="12"/>
        <end position="32"/>
    </location>
</feature>
<evidence type="ECO:0000313" key="2">
    <source>
        <dbReference type="EMBL" id="MFC4396140.1"/>
    </source>
</evidence>
<keyword evidence="1" id="KW-1133">Transmembrane helix</keyword>